<gene>
    <name evidence="1" type="ORF">GCM10007100_06170</name>
</gene>
<evidence type="ECO:0000313" key="1">
    <source>
        <dbReference type="EMBL" id="GHC43750.1"/>
    </source>
</evidence>
<sequence length="93" mass="9969">MPSRGRHQSTSKECRILLKRIEALEGVVGVIIGRSYGGKSLGKGSATGSLRIQRTVSGGLKAVMQSEKGLQEIYIRTLAGKEEEVAKSLEPEA</sequence>
<keyword evidence="2" id="KW-1185">Reference proteome</keyword>
<name>A0A918TG88_9BACT</name>
<accession>A0A918TG88</accession>
<dbReference type="AlphaFoldDB" id="A0A918TG88"/>
<comment type="caution">
    <text evidence="1">The sequence shown here is derived from an EMBL/GenBank/DDBJ whole genome shotgun (WGS) entry which is preliminary data.</text>
</comment>
<reference evidence="1" key="1">
    <citation type="journal article" date="2014" name="Int. J. Syst. Evol. Microbiol.">
        <title>Complete genome sequence of Corynebacterium casei LMG S-19264T (=DSM 44701T), isolated from a smear-ripened cheese.</title>
        <authorList>
            <consortium name="US DOE Joint Genome Institute (JGI-PGF)"/>
            <person name="Walter F."/>
            <person name="Albersmeier A."/>
            <person name="Kalinowski J."/>
            <person name="Ruckert C."/>
        </authorList>
    </citation>
    <scope>NUCLEOTIDE SEQUENCE</scope>
    <source>
        <strain evidence="1">KCTC 12988</strain>
    </source>
</reference>
<dbReference type="EMBL" id="BMXI01000002">
    <property type="protein sequence ID" value="GHC43750.1"/>
    <property type="molecule type" value="Genomic_DNA"/>
</dbReference>
<proteinExistence type="predicted"/>
<dbReference type="Proteomes" id="UP000644507">
    <property type="component" value="Unassembled WGS sequence"/>
</dbReference>
<dbReference type="RefSeq" id="WP_189567260.1">
    <property type="nucleotide sequence ID" value="NZ_BMXI01000002.1"/>
</dbReference>
<organism evidence="1 2">
    <name type="scientific">Roseibacillus persicicus</name>
    <dbReference type="NCBI Taxonomy" id="454148"/>
    <lineage>
        <taxon>Bacteria</taxon>
        <taxon>Pseudomonadati</taxon>
        <taxon>Verrucomicrobiota</taxon>
        <taxon>Verrucomicrobiia</taxon>
        <taxon>Verrucomicrobiales</taxon>
        <taxon>Verrucomicrobiaceae</taxon>
        <taxon>Roseibacillus</taxon>
    </lineage>
</organism>
<reference evidence="1" key="2">
    <citation type="submission" date="2020-09" db="EMBL/GenBank/DDBJ databases">
        <authorList>
            <person name="Sun Q."/>
            <person name="Kim S."/>
        </authorList>
    </citation>
    <scope>NUCLEOTIDE SEQUENCE</scope>
    <source>
        <strain evidence="1">KCTC 12988</strain>
    </source>
</reference>
<evidence type="ECO:0000313" key="2">
    <source>
        <dbReference type="Proteomes" id="UP000644507"/>
    </source>
</evidence>
<protein>
    <submittedName>
        <fullName evidence="1">Uncharacterized protein</fullName>
    </submittedName>
</protein>